<keyword evidence="4 7" id="KW-0812">Transmembrane</keyword>
<comment type="caution">
    <text evidence="10">The sequence shown here is derived from an EMBL/GenBank/DDBJ whole genome shotgun (WGS) entry which is preliminary data.</text>
</comment>
<dbReference type="GeneID" id="95793141"/>
<dbReference type="GO" id="GO:0055085">
    <property type="term" value="P:transmembrane transport"/>
    <property type="evidence" value="ECO:0007669"/>
    <property type="project" value="InterPro"/>
</dbReference>
<dbReference type="CDD" id="cd06261">
    <property type="entry name" value="TM_PBP2"/>
    <property type="match status" value="1"/>
</dbReference>
<dbReference type="EMBL" id="JACHMS010000001">
    <property type="protein sequence ID" value="MBB4711236.1"/>
    <property type="molecule type" value="Genomic_DNA"/>
</dbReference>
<feature type="transmembrane region" description="Helical" evidence="7">
    <location>
        <begin position="150"/>
        <end position="171"/>
    </location>
</feature>
<comment type="subcellular location">
    <subcellularLocation>
        <location evidence="1 7">Cell membrane</location>
        <topology evidence="1 7">Multi-pass membrane protein</topology>
    </subcellularLocation>
</comment>
<evidence type="ECO:0000256" key="2">
    <source>
        <dbReference type="ARBA" id="ARBA00022448"/>
    </source>
</evidence>
<keyword evidence="3" id="KW-1003">Cell membrane</keyword>
<feature type="transmembrane region" description="Helical" evidence="7">
    <location>
        <begin position="198"/>
        <end position="219"/>
    </location>
</feature>
<feature type="domain" description="ABC transmembrane type-1" evidence="9">
    <location>
        <begin position="86"/>
        <end position="276"/>
    </location>
</feature>
<dbReference type="PROSITE" id="PS50928">
    <property type="entry name" value="ABC_TM1"/>
    <property type="match status" value="1"/>
</dbReference>
<proteinExistence type="inferred from homology"/>
<feature type="transmembrane region" description="Helical" evidence="7">
    <location>
        <begin position="25"/>
        <end position="47"/>
    </location>
</feature>
<dbReference type="Proteomes" id="UP000565089">
    <property type="component" value="Unassembled WGS sequence"/>
</dbReference>
<evidence type="ECO:0000313" key="10">
    <source>
        <dbReference type="EMBL" id="MBB4711236.1"/>
    </source>
</evidence>
<dbReference type="AlphaFoldDB" id="A0A7W7DID4"/>
<protein>
    <submittedName>
        <fullName evidence="10">Cellobiose transport system permease protein</fullName>
    </submittedName>
</protein>
<accession>A0A7W7DID4</accession>
<reference evidence="10 11" key="1">
    <citation type="submission" date="2020-08" db="EMBL/GenBank/DDBJ databases">
        <title>Sequencing the genomes of 1000 actinobacteria strains.</title>
        <authorList>
            <person name="Klenk H.-P."/>
        </authorList>
    </citation>
    <scope>NUCLEOTIDE SEQUENCE [LARGE SCALE GENOMIC DNA]</scope>
    <source>
        <strain evidence="10 11">DSM 40483</strain>
    </source>
</reference>
<feature type="transmembrane region" description="Helical" evidence="7">
    <location>
        <begin position="121"/>
        <end position="144"/>
    </location>
</feature>
<dbReference type="SUPFAM" id="SSF161098">
    <property type="entry name" value="MetI-like"/>
    <property type="match status" value="1"/>
</dbReference>
<organism evidence="10 11">
    <name type="scientific">Streptomyces luteogriseus</name>
    <dbReference type="NCBI Taxonomy" id="68233"/>
    <lineage>
        <taxon>Bacteria</taxon>
        <taxon>Bacillati</taxon>
        <taxon>Actinomycetota</taxon>
        <taxon>Actinomycetes</taxon>
        <taxon>Kitasatosporales</taxon>
        <taxon>Streptomycetaceae</taxon>
        <taxon>Streptomyces</taxon>
    </lineage>
</organism>
<evidence type="ECO:0000256" key="4">
    <source>
        <dbReference type="ARBA" id="ARBA00022692"/>
    </source>
</evidence>
<feature type="transmembrane region" description="Helical" evidence="7">
    <location>
        <begin position="90"/>
        <end position="112"/>
    </location>
</feature>
<keyword evidence="11" id="KW-1185">Reference proteome</keyword>
<comment type="similarity">
    <text evidence="7">Belongs to the binding-protein-dependent transport system permease family.</text>
</comment>
<dbReference type="InterPro" id="IPR000515">
    <property type="entry name" value="MetI-like"/>
</dbReference>
<dbReference type="Pfam" id="PF00528">
    <property type="entry name" value="BPD_transp_1"/>
    <property type="match status" value="1"/>
</dbReference>
<sequence>MTAVVPRRSSRQGGGGGRARRPKGLTAHIVLVLAVLISVFPFVWTIVMATNTTEDIYKSPPKLTFGSHLLENIRHVLDTIDFFGSMLNTLVVATVTTVLVLFVDSLAAFVFAKFDFPGRKVLFAMLVGFMMLPLQLAVLPQFILMSDIGWVGTLKALILPALANAFGIFWLRQYIENGVPDELLDAARIDGAGFFRQYWNIVLPMIKPALSFLAIYAFVGAWNDYIWPLVVLNDPTHLTLQVALAQLHVGHTTDYSMVMAGVLMASVPLVLVFTLFARGFIAGATEGAVQGS</sequence>
<evidence type="ECO:0000256" key="8">
    <source>
        <dbReference type="SAM" id="MobiDB-lite"/>
    </source>
</evidence>
<dbReference type="GO" id="GO:0005886">
    <property type="term" value="C:plasma membrane"/>
    <property type="evidence" value="ECO:0007669"/>
    <property type="project" value="UniProtKB-SubCell"/>
</dbReference>
<keyword evidence="5 7" id="KW-1133">Transmembrane helix</keyword>
<evidence type="ECO:0000256" key="1">
    <source>
        <dbReference type="ARBA" id="ARBA00004651"/>
    </source>
</evidence>
<dbReference type="InterPro" id="IPR035906">
    <property type="entry name" value="MetI-like_sf"/>
</dbReference>
<feature type="transmembrane region" description="Helical" evidence="7">
    <location>
        <begin position="255"/>
        <end position="277"/>
    </location>
</feature>
<dbReference type="Gene3D" id="1.10.3720.10">
    <property type="entry name" value="MetI-like"/>
    <property type="match status" value="1"/>
</dbReference>
<dbReference type="RefSeq" id="WP_184907623.1">
    <property type="nucleotide sequence ID" value="NZ_JACHMS010000001.1"/>
</dbReference>
<evidence type="ECO:0000256" key="6">
    <source>
        <dbReference type="ARBA" id="ARBA00023136"/>
    </source>
</evidence>
<gene>
    <name evidence="10" type="ORF">BJ965_001118</name>
</gene>
<dbReference type="PANTHER" id="PTHR43744:SF12">
    <property type="entry name" value="ABC TRANSPORTER PERMEASE PROTEIN MG189-RELATED"/>
    <property type="match status" value="1"/>
</dbReference>
<keyword evidence="6 7" id="KW-0472">Membrane</keyword>
<evidence type="ECO:0000313" key="11">
    <source>
        <dbReference type="Proteomes" id="UP000565089"/>
    </source>
</evidence>
<evidence type="ECO:0000256" key="7">
    <source>
        <dbReference type="RuleBase" id="RU363032"/>
    </source>
</evidence>
<feature type="region of interest" description="Disordered" evidence="8">
    <location>
        <begin position="1"/>
        <end position="20"/>
    </location>
</feature>
<evidence type="ECO:0000259" key="9">
    <source>
        <dbReference type="PROSITE" id="PS50928"/>
    </source>
</evidence>
<evidence type="ECO:0000256" key="5">
    <source>
        <dbReference type="ARBA" id="ARBA00022989"/>
    </source>
</evidence>
<keyword evidence="2 7" id="KW-0813">Transport</keyword>
<name>A0A7W7DID4_9ACTN</name>
<evidence type="ECO:0000256" key="3">
    <source>
        <dbReference type="ARBA" id="ARBA00022475"/>
    </source>
</evidence>
<dbReference type="PANTHER" id="PTHR43744">
    <property type="entry name" value="ABC TRANSPORTER PERMEASE PROTEIN MG189-RELATED-RELATED"/>
    <property type="match status" value="1"/>
</dbReference>